<dbReference type="AlphaFoldDB" id="A0A6A6U550"/>
<evidence type="ECO:0000256" key="1">
    <source>
        <dbReference type="SAM" id="MobiDB-lite"/>
    </source>
</evidence>
<protein>
    <recommendedName>
        <fullName evidence="5">Letm1 RBD domain-containing protein</fullName>
    </recommendedName>
</protein>
<gene>
    <name evidence="3" type="ORF">BT63DRAFT_427131</name>
</gene>
<feature type="transmembrane region" description="Helical" evidence="2">
    <location>
        <begin position="202"/>
        <end position="223"/>
    </location>
</feature>
<evidence type="ECO:0000313" key="3">
    <source>
        <dbReference type="EMBL" id="KAF2666701.1"/>
    </source>
</evidence>
<dbReference type="OrthoDB" id="73691at2759"/>
<organism evidence="3 4">
    <name type="scientific">Microthyrium microscopicum</name>
    <dbReference type="NCBI Taxonomy" id="703497"/>
    <lineage>
        <taxon>Eukaryota</taxon>
        <taxon>Fungi</taxon>
        <taxon>Dikarya</taxon>
        <taxon>Ascomycota</taxon>
        <taxon>Pezizomycotina</taxon>
        <taxon>Dothideomycetes</taxon>
        <taxon>Dothideomycetes incertae sedis</taxon>
        <taxon>Microthyriales</taxon>
        <taxon>Microthyriaceae</taxon>
        <taxon>Microthyrium</taxon>
    </lineage>
</organism>
<dbReference type="Proteomes" id="UP000799302">
    <property type="component" value="Unassembled WGS sequence"/>
</dbReference>
<proteinExistence type="predicted"/>
<evidence type="ECO:0000256" key="2">
    <source>
        <dbReference type="SAM" id="Phobius"/>
    </source>
</evidence>
<keyword evidence="2" id="KW-0812">Transmembrane</keyword>
<evidence type="ECO:0000313" key="4">
    <source>
        <dbReference type="Proteomes" id="UP000799302"/>
    </source>
</evidence>
<keyword evidence="2" id="KW-1133">Transmembrane helix</keyword>
<feature type="region of interest" description="Disordered" evidence="1">
    <location>
        <begin position="43"/>
        <end position="128"/>
    </location>
</feature>
<accession>A0A6A6U550</accession>
<sequence length="366" mass="41672">MNVFSRSRPLLGLGLHPSPSNSFCISINRALIISKPTQTLRCLHTGATPSPSQSIRRPPQKTYKNYSTESQQSKPLPPAPSETKLPIPAPATPETQVATSPSDEYNPPSTTRPPPLKLPVRKADDSTPGHLFRTARSYFTFYKTGLKAIWSNRQFAQPIQERLRQAERNDPDSKRKDPAGFHHGTRAEFQLIRRNMHDLRRVPIFVVLLCVFGEFLPLIMFGLKTRIVPALPYTVRLPSQAEAHRTKVFERQQMVQKRWEIFPTDQMPQEFWFRYSAEFHGLTPAWIPYRMLPGWSMEGFAQPYLKYLLQDDLLLGQKGVAALNEEELIMATVERGLWDPSADVKELRSRLAGQVKHSLAASTADF</sequence>
<feature type="compositionally biased region" description="Polar residues" evidence="1">
    <location>
        <begin position="62"/>
        <end position="74"/>
    </location>
</feature>
<reference evidence="3" key="1">
    <citation type="journal article" date="2020" name="Stud. Mycol.">
        <title>101 Dothideomycetes genomes: a test case for predicting lifestyles and emergence of pathogens.</title>
        <authorList>
            <person name="Haridas S."/>
            <person name="Albert R."/>
            <person name="Binder M."/>
            <person name="Bloem J."/>
            <person name="Labutti K."/>
            <person name="Salamov A."/>
            <person name="Andreopoulos B."/>
            <person name="Baker S."/>
            <person name="Barry K."/>
            <person name="Bills G."/>
            <person name="Bluhm B."/>
            <person name="Cannon C."/>
            <person name="Castanera R."/>
            <person name="Culley D."/>
            <person name="Daum C."/>
            <person name="Ezra D."/>
            <person name="Gonzalez J."/>
            <person name="Henrissat B."/>
            <person name="Kuo A."/>
            <person name="Liang C."/>
            <person name="Lipzen A."/>
            <person name="Lutzoni F."/>
            <person name="Magnuson J."/>
            <person name="Mondo S."/>
            <person name="Nolan M."/>
            <person name="Ohm R."/>
            <person name="Pangilinan J."/>
            <person name="Park H.-J."/>
            <person name="Ramirez L."/>
            <person name="Alfaro M."/>
            <person name="Sun H."/>
            <person name="Tritt A."/>
            <person name="Yoshinaga Y."/>
            <person name="Zwiers L.-H."/>
            <person name="Turgeon B."/>
            <person name="Goodwin S."/>
            <person name="Spatafora J."/>
            <person name="Crous P."/>
            <person name="Grigoriev I."/>
        </authorList>
    </citation>
    <scope>NUCLEOTIDE SEQUENCE</scope>
    <source>
        <strain evidence="3">CBS 115976</strain>
    </source>
</reference>
<feature type="compositionally biased region" description="Polar residues" evidence="1">
    <location>
        <begin position="93"/>
        <end position="109"/>
    </location>
</feature>
<dbReference type="EMBL" id="MU004238">
    <property type="protein sequence ID" value="KAF2666701.1"/>
    <property type="molecule type" value="Genomic_DNA"/>
</dbReference>
<name>A0A6A6U550_9PEZI</name>
<evidence type="ECO:0008006" key="5">
    <source>
        <dbReference type="Google" id="ProtNLM"/>
    </source>
</evidence>
<keyword evidence="4" id="KW-1185">Reference proteome</keyword>
<keyword evidence="2" id="KW-0472">Membrane</keyword>